<organism evidence="1 2">
    <name type="scientific">Rhizoclosmatium globosum</name>
    <dbReference type="NCBI Taxonomy" id="329046"/>
    <lineage>
        <taxon>Eukaryota</taxon>
        <taxon>Fungi</taxon>
        <taxon>Fungi incertae sedis</taxon>
        <taxon>Chytridiomycota</taxon>
        <taxon>Chytridiomycota incertae sedis</taxon>
        <taxon>Chytridiomycetes</taxon>
        <taxon>Chytridiales</taxon>
        <taxon>Chytriomycetaceae</taxon>
        <taxon>Rhizoclosmatium</taxon>
    </lineage>
</organism>
<evidence type="ECO:0000313" key="2">
    <source>
        <dbReference type="Proteomes" id="UP000193642"/>
    </source>
</evidence>
<gene>
    <name evidence="1" type="ORF">BCR33DRAFT_469346</name>
</gene>
<name>A0A1Y2BQN2_9FUNG</name>
<keyword evidence="2" id="KW-1185">Reference proteome</keyword>
<dbReference type="Proteomes" id="UP000193642">
    <property type="component" value="Unassembled WGS sequence"/>
</dbReference>
<protein>
    <submittedName>
        <fullName evidence="1">Uncharacterized protein</fullName>
    </submittedName>
</protein>
<dbReference type="OrthoDB" id="10415851at2759"/>
<accession>A0A1Y2BQN2</accession>
<comment type="caution">
    <text evidence="1">The sequence shown here is derived from an EMBL/GenBank/DDBJ whole genome shotgun (WGS) entry which is preliminary data.</text>
</comment>
<reference evidence="1 2" key="1">
    <citation type="submission" date="2016-07" db="EMBL/GenBank/DDBJ databases">
        <title>Pervasive Adenine N6-methylation of Active Genes in Fungi.</title>
        <authorList>
            <consortium name="DOE Joint Genome Institute"/>
            <person name="Mondo S.J."/>
            <person name="Dannebaum R.O."/>
            <person name="Kuo R.C."/>
            <person name="Labutti K."/>
            <person name="Haridas S."/>
            <person name="Kuo A."/>
            <person name="Salamov A."/>
            <person name="Ahrendt S.R."/>
            <person name="Lipzen A."/>
            <person name="Sullivan W."/>
            <person name="Andreopoulos W.B."/>
            <person name="Clum A."/>
            <person name="Lindquist E."/>
            <person name="Daum C."/>
            <person name="Ramamoorthy G.K."/>
            <person name="Gryganskyi A."/>
            <person name="Culley D."/>
            <person name="Magnuson J.K."/>
            <person name="James T.Y."/>
            <person name="O'Malley M.A."/>
            <person name="Stajich J.E."/>
            <person name="Spatafora J.W."/>
            <person name="Visel A."/>
            <person name="Grigoriev I.V."/>
        </authorList>
    </citation>
    <scope>NUCLEOTIDE SEQUENCE [LARGE SCALE GENOMIC DNA]</scope>
    <source>
        <strain evidence="1 2">JEL800</strain>
    </source>
</reference>
<evidence type="ECO:0000313" key="1">
    <source>
        <dbReference type="EMBL" id="ORY37062.1"/>
    </source>
</evidence>
<dbReference type="EMBL" id="MCGO01000052">
    <property type="protein sequence ID" value="ORY37062.1"/>
    <property type="molecule type" value="Genomic_DNA"/>
</dbReference>
<sequence length="187" mass="19372">MDWIGIYAAGRCGNGIGKTCPSGSNFWQRLNEASPNSATAGTLSVTIPANALTSPPTTYFGYYLINDLYNIAAVSNAFTVQSDCSGGGPTTPTLSASTTNVVAGGFLTISWTGVSTSDIDDRLMFTASGVPTASNFYADSWQYTYGDNIQKGIHPPASGSVSIKAPALQVPTTYTTASTTDSTVPPV</sequence>
<dbReference type="AlphaFoldDB" id="A0A1Y2BQN2"/>
<proteinExistence type="predicted"/>